<evidence type="ECO:0000256" key="5">
    <source>
        <dbReference type="ARBA" id="ARBA00022777"/>
    </source>
</evidence>
<dbReference type="OMA" id="HRRIMYN"/>
<dbReference type="eggNOG" id="KOG0658">
    <property type="taxonomic scope" value="Eukaryota"/>
</dbReference>
<dbReference type="InterPro" id="IPR000719">
    <property type="entry name" value="Prot_kinase_dom"/>
</dbReference>
<dbReference type="HOGENOM" id="CLU_000288_181_20_1"/>
<keyword evidence="11" id="KW-1185">Reference proteome</keyword>
<dbReference type="InterPro" id="IPR050591">
    <property type="entry name" value="GSK-3"/>
</dbReference>
<dbReference type="SMART" id="SM00220">
    <property type="entry name" value="S_TKc"/>
    <property type="match status" value="1"/>
</dbReference>
<dbReference type="PROSITE" id="PS00108">
    <property type="entry name" value="PROTEIN_KINASE_ST"/>
    <property type="match status" value="1"/>
</dbReference>
<dbReference type="SUPFAM" id="SSF56112">
    <property type="entry name" value="Protein kinase-like (PK-like)"/>
    <property type="match status" value="1"/>
</dbReference>
<reference evidence="10 11" key="1">
    <citation type="journal article" date="2011" name="Science">
        <title>Comparative functional genomics of the fission yeasts.</title>
        <authorList>
            <person name="Rhind N."/>
            <person name="Chen Z."/>
            <person name="Yassour M."/>
            <person name="Thompson D.A."/>
            <person name="Haas B.J."/>
            <person name="Habib N."/>
            <person name="Wapinski I."/>
            <person name="Roy S."/>
            <person name="Lin M.F."/>
            <person name="Heiman D.I."/>
            <person name="Young S.K."/>
            <person name="Furuya K."/>
            <person name="Guo Y."/>
            <person name="Pidoux A."/>
            <person name="Chen H.M."/>
            <person name="Robbertse B."/>
            <person name="Goldberg J.M."/>
            <person name="Aoki K."/>
            <person name="Bayne E.H."/>
            <person name="Berlin A.M."/>
            <person name="Desjardins C.A."/>
            <person name="Dobbs E."/>
            <person name="Dukaj L."/>
            <person name="Fan L."/>
            <person name="FitzGerald M.G."/>
            <person name="French C."/>
            <person name="Gujja S."/>
            <person name="Hansen K."/>
            <person name="Keifenheim D."/>
            <person name="Levin J.Z."/>
            <person name="Mosher R.A."/>
            <person name="Mueller C.A."/>
            <person name="Pfiffner J."/>
            <person name="Priest M."/>
            <person name="Russ C."/>
            <person name="Smialowska A."/>
            <person name="Swoboda P."/>
            <person name="Sykes S.M."/>
            <person name="Vaughn M."/>
            <person name="Vengrova S."/>
            <person name="Yoder R."/>
            <person name="Zeng Q."/>
            <person name="Allshire R."/>
            <person name="Baulcombe D."/>
            <person name="Birren B.W."/>
            <person name="Brown W."/>
            <person name="Ekwall K."/>
            <person name="Kellis M."/>
            <person name="Leatherwood J."/>
            <person name="Levin H."/>
            <person name="Margalit H."/>
            <person name="Martienssen R."/>
            <person name="Nieduszynski C.A."/>
            <person name="Spatafora J.W."/>
            <person name="Friedman N."/>
            <person name="Dalgaard J.Z."/>
            <person name="Baumann P."/>
            <person name="Niki H."/>
            <person name="Regev A."/>
            <person name="Nusbaum C."/>
        </authorList>
    </citation>
    <scope>NUCLEOTIDE SEQUENCE [LARGE SCALE GENOMIC DNA]</scope>
    <source>
        <strain evidence="11">yFS286</strain>
    </source>
</reference>
<keyword evidence="2 8" id="KW-0723">Serine/threonine-protein kinase</keyword>
<evidence type="ECO:0000256" key="3">
    <source>
        <dbReference type="ARBA" id="ARBA00022679"/>
    </source>
</evidence>
<dbReference type="PROSITE" id="PS00107">
    <property type="entry name" value="PROTEIN_KINASE_ATP"/>
    <property type="match status" value="1"/>
</dbReference>
<dbReference type="GeneID" id="25032340"/>
<dbReference type="InterPro" id="IPR017441">
    <property type="entry name" value="Protein_kinase_ATP_BS"/>
</dbReference>
<accession>S9PYK2</accession>
<evidence type="ECO:0000256" key="8">
    <source>
        <dbReference type="RuleBase" id="RU000304"/>
    </source>
</evidence>
<evidence type="ECO:0000259" key="9">
    <source>
        <dbReference type="PROSITE" id="PS50011"/>
    </source>
</evidence>
<proteinExistence type="inferred from homology"/>
<evidence type="ECO:0000313" key="11">
    <source>
        <dbReference type="Proteomes" id="UP000016088"/>
    </source>
</evidence>
<name>S9PYK2_SCHOY</name>
<dbReference type="Proteomes" id="UP000016088">
    <property type="component" value="Unassembled WGS sequence"/>
</dbReference>
<dbReference type="Gene3D" id="1.10.510.10">
    <property type="entry name" value="Transferase(Phosphotransferase) domain 1"/>
    <property type="match status" value="1"/>
</dbReference>
<dbReference type="GO" id="GO:0005737">
    <property type="term" value="C:cytoplasm"/>
    <property type="evidence" value="ECO:0007669"/>
    <property type="project" value="TreeGrafter"/>
</dbReference>
<dbReference type="OrthoDB" id="272141at2759"/>
<dbReference type="GO" id="GO:0004712">
    <property type="term" value="F:protein serine/threonine/tyrosine kinase activity"/>
    <property type="evidence" value="ECO:0007669"/>
    <property type="project" value="TreeGrafter"/>
</dbReference>
<dbReference type="InterPro" id="IPR011009">
    <property type="entry name" value="Kinase-like_dom_sf"/>
</dbReference>
<keyword evidence="6 7" id="KW-0067">ATP-binding</keyword>
<evidence type="ECO:0000256" key="4">
    <source>
        <dbReference type="ARBA" id="ARBA00022741"/>
    </source>
</evidence>
<evidence type="ECO:0000313" key="10">
    <source>
        <dbReference type="EMBL" id="EPX74156.1"/>
    </source>
</evidence>
<dbReference type="GO" id="GO:0005524">
    <property type="term" value="F:ATP binding"/>
    <property type="evidence" value="ECO:0007669"/>
    <property type="project" value="UniProtKB-UniRule"/>
</dbReference>
<dbReference type="PANTHER" id="PTHR24057">
    <property type="entry name" value="GLYCOGEN SYNTHASE KINASE-3 ALPHA"/>
    <property type="match status" value="1"/>
</dbReference>
<dbReference type="PROSITE" id="PS50011">
    <property type="entry name" value="PROTEIN_KINASE_DOM"/>
    <property type="match status" value="1"/>
</dbReference>
<dbReference type="InterPro" id="IPR008271">
    <property type="entry name" value="Ser/Thr_kinase_AS"/>
</dbReference>
<evidence type="ECO:0000256" key="6">
    <source>
        <dbReference type="ARBA" id="ARBA00022840"/>
    </source>
</evidence>
<feature type="domain" description="Protein kinase" evidence="9">
    <location>
        <begin position="26"/>
        <end position="310"/>
    </location>
</feature>
<keyword evidence="3" id="KW-0808">Transferase</keyword>
<dbReference type="Pfam" id="PF00069">
    <property type="entry name" value="Pkinase"/>
    <property type="match status" value="1"/>
</dbReference>
<dbReference type="GO" id="GO:0005634">
    <property type="term" value="C:nucleus"/>
    <property type="evidence" value="ECO:0007669"/>
    <property type="project" value="TreeGrafter"/>
</dbReference>
<dbReference type="GO" id="GO:0030154">
    <property type="term" value="P:cell differentiation"/>
    <property type="evidence" value="ECO:0007669"/>
    <property type="project" value="TreeGrafter"/>
</dbReference>
<dbReference type="AlphaFoldDB" id="S9PYK2"/>
<organism evidence="10 11">
    <name type="scientific">Schizosaccharomyces octosporus (strain yFS286)</name>
    <name type="common">Fission yeast</name>
    <name type="synonym">Octosporomyces octosporus</name>
    <dbReference type="NCBI Taxonomy" id="483514"/>
    <lineage>
        <taxon>Eukaryota</taxon>
        <taxon>Fungi</taxon>
        <taxon>Dikarya</taxon>
        <taxon>Ascomycota</taxon>
        <taxon>Taphrinomycotina</taxon>
        <taxon>Schizosaccharomycetes</taxon>
        <taxon>Schizosaccharomycetales</taxon>
        <taxon>Schizosaccharomycetaceae</taxon>
        <taxon>Schizosaccharomyces</taxon>
    </lineage>
</organism>
<dbReference type="InterPro" id="IPR039192">
    <property type="entry name" value="STKc_GSK3"/>
</dbReference>
<dbReference type="FunFam" id="1.10.510.10:FF:000082">
    <property type="entry name" value="Shaggy-related protein kinase kappa"/>
    <property type="match status" value="1"/>
</dbReference>
<dbReference type="VEuPathDB" id="FungiDB:SOCG_03368"/>
<dbReference type="CDD" id="cd14137">
    <property type="entry name" value="STKc_GSK3"/>
    <property type="match status" value="1"/>
</dbReference>
<protein>
    <submittedName>
        <fullName evidence="10">CMGC/GSK protein kinase Gsk31</fullName>
    </submittedName>
</protein>
<dbReference type="PANTHER" id="PTHR24057:SF72">
    <property type="entry name" value="PROTEIN KINASE GSK31"/>
    <property type="match status" value="1"/>
</dbReference>
<evidence type="ECO:0000256" key="2">
    <source>
        <dbReference type="ARBA" id="ARBA00022527"/>
    </source>
</evidence>
<dbReference type="GO" id="GO:0004674">
    <property type="term" value="F:protein serine/threonine kinase activity"/>
    <property type="evidence" value="ECO:0007669"/>
    <property type="project" value="UniProtKB-KW"/>
</dbReference>
<evidence type="ECO:0000256" key="1">
    <source>
        <dbReference type="ARBA" id="ARBA00005527"/>
    </source>
</evidence>
<dbReference type="RefSeq" id="XP_013017310.1">
    <property type="nucleotide sequence ID" value="XM_013161856.1"/>
</dbReference>
<gene>
    <name evidence="10" type="ORF">SOCG_03368</name>
</gene>
<dbReference type="EMBL" id="KE503206">
    <property type="protein sequence ID" value="EPX74156.1"/>
    <property type="molecule type" value="Genomic_DNA"/>
</dbReference>
<comment type="similarity">
    <text evidence="1">Belongs to the protein kinase superfamily. CMGC Ser/Thr protein kinase family. GSK-3 subfamily.</text>
</comment>
<sequence>MITNDSQVETKVVLDPKTGEERTLSYEVFQVIGSGSFGVVMKAKIVGSQQFIAVKRVFQDKRYKNRELQIMRAISHQNIVNLIAFFHTYNPTNDETHLSLLLEYLPETVFEDMRWYTRRHKSLSTLSIKIYAFQIFRALSYLHSTGICHRDIKPQNLLVDYRTGILKLCDFGSAKILIPSEPNVSYICSRYYRASELVFGATHYTTKIDVWSAGCVIAELILGRPLFPGDSSVEQLVEIIKVLGTPSQQEITSMNPNYVHHALPNVRPHFLESILPKHVPKNVLDLLKKVLVYVPSKRISSIEVLTHPFFDELRDPNVRYSVERDAAIHDLPLPPLFNFSLEELSIRPNLNKSILPPHEYENLDVDINNFKPILVKQANLDV</sequence>
<dbReference type="GO" id="GO:0032933">
    <property type="term" value="P:SREBP signaling pathway"/>
    <property type="evidence" value="ECO:0007669"/>
    <property type="project" value="EnsemblFungi"/>
</dbReference>
<evidence type="ECO:0000256" key="7">
    <source>
        <dbReference type="PROSITE-ProRule" id="PRU10141"/>
    </source>
</evidence>
<feature type="binding site" evidence="7">
    <location>
        <position position="55"/>
    </location>
    <ligand>
        <name>ATP</name>
        <dbReference type="ChEBI" id="CHEBI:30616"/>
    </ligand>
</feature>
<keyword evidence="5 10" id="KW-0418">Kinase</keyword>
<keyword evidence="4 7" id="KW-0547">Nucleotide-binding</keyword>
<dbReference type="Gene3D" id="3.30.200.20">
    <property type="entry name" value="Phosphorylase Kinase, domain 1"/>
    <property type="match status" value="1"/>
</dbReference>